<accession>A0A1C5H0P8</accession>
<keyword evidence="1" id="KW-1133">Transmembrane helix</keyword>
<reference evidence="2 3" key="1">
    <citation type="submission" date="2016-06" db="EMBL/GenBank/DDBJ databases">
        <authorList>
            <person name="Kjaerup R.B."/>
            <person name="Dalgaard T.S."/>
            <person name="Juul-Madsen H.R."/>
        </authorList>
    </citation>
    <scope>NUCLEOTIDE SEQUENCE [LARGE SCALE GENOMIC DNA]</scope>
    <source>
        <strain evidence="2 3">DSM 45097</strain>
    </source>
</reference>
<dbReference type="Proteomes" id="UP000198210">
    <property type="component" value="Chromosome I"/>
</dbReference>
<name>A0A1C5H0P8_9ACTN</name>
<evidence type="ECO:0000313" key="3">
    <source>
        <dbReference type="Proteomes" id="UP000198210"/>
    </source>
</evidence>
<organism evidence="2 3">
    <name type="scientific">Micromonospora siamensis</name>
    <dbReference type="NCBI Taxonomy" id="299152"/>
    <lineage>
        <taxon>Bacteria</taxon>
        <taxon>Bacillati</taxon>
        <taxon>Actinomycetota</taxon>
        <taxon>Actinomycetes</taxon>
        <taxon>Micromonosporales</taxon>
        <taxon>Micromonosporaceae</taxon>
        <taxon>Micromonospora</taxon>
    </lineage>
</organism>
<evidence type="ECO:0000313" key="2">
    <source>
        <dbReference type="EMBL" id="SCG39616.1"/>
    </source>
</evidence>
<sequence length="177" mass="20063">MAATDETSAVVFRYSPRRWLVTMGVILLCAVPVVVVLSALQDKRWWETVLFYGPLAVVSAVMTRWSRKRQLRLPLRLTDTALEVATPDGGTLAIDYSNIARVRMHGWVEPRLTVEPVDPQLVRPPLKANHWFGRGRNKPYDVIVPLDRVTPGRATLRRELDQRISVGMTTPRPSSPR</sequence>
<gene>
    <name evidence="2" type="ORF">GA0074704_0849</name>
</gene>
<feature type="transmembrane region" description="Helical" evidence="1">
    <location>
        <begin position="19"/>
        <end position="39"/>
    </location>
</feature>
<evidence type="ECO:0000256" key="1">
    <source>
        <dbReference type="SAM" id="Phobius"/>
    </source>
</evidence>
<evidence type="ECO:0008006" key="4">
    <source>
        <dbReference type="Google" id="ProtNLM"/>
    </source>
</evidence>
<dbReference type="AlphaFoldDB" id="A0A1C5H0P8"/>
<dbReference type="EMBL" id="LT607751">
    <property type="protein sequence ID" value="SCG39616.1"/>
    <property type="molecule type" value="Genomic_DNA"/>
</dbReference>
<keyword evidence="3" id="KW-1185">Reference proteome</keyword>
<keyword evidence="1" id="KW-0812">Transmembrane</keyword>
<protein>
    <recommendedName>
        <fullName evidence="4">PH domain-containing protein</fullName>
    </recommendedName>
</protein>
<keyword evidence="1" id="KW-0472">Membrane</keyword>
<feature type="transmembrane region" description="Helical" evidence="1">
    <location>
        <begin position="45"/>
        <end position="66"/>
    </location>
</feature>
<proteinExistence type="predicted"/>